<dbReference type="PANTHER" id="PTHR12631:SF10">
    <property type="entry name" value="BETA-XYLOSIDASE-LIKE PROTEIN-RELATED"/>
    <property type="match status" value="1"/>
</dbReference>
<dbReference type="InterPro" id="IPR017853">
    <property type="entry name" value="GH"/>
</dbReference>
<dbReference type="RefSeq" id="WP_079716616.1">
    <property type="nucleotide sequence ID" value="NZ_FUYS01000004.1"/>
</dbReference>
<dbReference type="Proteomes" id="UP000190541">
    <property type="component" value="Unassembled WGS sequence"/>
</dbReference>
<accession>A0A1T5C7G4</accession>
<dbReference type="EMBL" id="FUYS01000004">
    <property type="protein sequence ID" value="SKB55060.1"/>
    <property type="molecule type" value="Genomic_DNA"/>
</dbReference>
<dbReference type="PANTHER" id="PTHR12631">
    <property type="entry name" value="ALPHA-L-IDURONIDASE"/>
    <property type="match status" value="1"/>
</dbReference>
<evidence type="ECO:0008006" key="3">
    <source>
        <dbReference type="Google" id="ProtNLM"/>
    </source>
</evidence>
<sequence>MNILLCVLCFVLGMGACTKQIEGEKAIPEDSSGSIDIPPVAGIRMKDVLGINGFEWEFLVNNEIDPVRTNLIKPFGGFRHYLDWGRIENEEGEYAFSPTLSGNWDYDAIYAWCQQNDVTVLACVKTVPGWFLDKNYPSDLHDAENVPAAYNADRTDPASYIQLAKIGFQFAARYGKNKNIDADLVSVVPKPSWRPNQKKIGLGLVDYIECNNEPDRWWKGPKAQQTPEEYAANLSAFYDGHKGKLGRDVGVKNADPTMQVVMGGIAKPDVNFVLQMVEWCKKHRGYRQDGSVDLCFDVINYHHYSNNKQSDWSAPGIRGEAPEVSDSPAYASAFVKMAKEHLNGMQVWVTELGYDVNSNSPQRAMAIQDKSALVTQADWSIRSALMYARSGVSRIHFYMLNDVDTQSPVQYASSGFATPEGRKRPALNYVTQIRDLMGDFVYTKTLNNDPFVDLYTLGDNKIYVLTVPDEKGRQERFEFDLSDEKVSQVKIHELQPASSQLSTRTEAVQGGKLVITVSETPIFVEL</sequence>
<dbReference type="AlphaFoldDB" id="A0A1T5C7G4"/>
<dbReference type="InterPro" id="IPR051923">
    <property type="entry name" value="Glycosyl_Hydrolase_39"/>
</dbReference>
<protein>
    <recommendedName>
        <fullName evidence="3">Glycoside hydrolase family 42 N-terminal domain-containing protein</fullName>
    </recommendedName>
</protein>
<dbReference type="GO" id="GO:0004553">
    <property type="term" value="F:hydrolase activity, hydrolyzing O-glycosyl compounds"/>
    <property type="evidence" value="ECO:0007669"/>
    <property type="project" value="TreeGrafter"/>
</dbReference>
<keyword evidence="2" id="KW-1185">Reference proteome</keyword>
<dbReference type="OrthoDB" id="177731at2"/>
<name>A0A1T5C7G4_9SPHI</name>
<reference evidence="1 2" key="1">
    <citation type="submission" date="2017-02" db="EMBL/GenBank/DDBJ databases">
        <authorList>
            <person name="Peterson S.W."/>
        </authorList>
    </citation>
    <scope>NUCLEOTIDE SEQUENCE [LARGE SCALE GENOMIC DNA]</scope>
    <source>
        <strain evidence="1 2">DSM 22899</strain>
    </source>
</reference>
<gene>
    <name evidence="1" type="ORF">SAMN05660226_01904</name>
</gene>
<evidence type="ECO:0000313" key="2">
    <source>
        <dbReference type="Proteomes" id="UP000190541"/>
    </source>
</evidence>
<dbReference type="SUPFAM" id="SSF51445">
    <property type="entry name" value="(Trans)glycosidases"/>
    <property type="match status" value="1"/>
</dbReference>
<evidence type="ECO:0000313" key="1">
    <source>
        <dbReference type="EMBL" id="SKB55060.1"/>
    </source>
</evidence>
<organism evidence="1 2">
    <name type="scientific">Parapedobacter luteus</name>
    <dbReference type="NCBI Taxonomy" id="623280"/>
    <lineage>
        <taxon>Bacteria</taxon>
        <taxon>Pseudomonadati</taxon>
        <taxon>Bacteroidota</taxon>
        <taxon>Sphingobacteriia</taxon>
        <taxon>Sphingobacteriales</taxon>
        <taxon>Sphingobacteriaceae</taxon>
        <taxon>Parapedobacter</taxon>
    </lineage>
</organism>
<dbReference type="STRING" id="623280.SAMN05660226_01904"/>
<dbReference type="Gene3D" id="3.20.20.80">
    <property type="entry name" value="Glycosidases"/>
    <property type="match status" value="1"/>
</dbReference>
<proteinExistence type="predicted"/>